<evidence type="ECO:0000256" key="2">
    <source>
        <dbReference type="ARBA" id="ARBA00022741"/>
    </source>
</evidence>
<dbReference type="Gene3D" id="1.10.1420.10">
    <property type="match status" value="1"/>
</dbReference>
<evidence type="ECO:0000259" key="5">
    <source>
        <dbReference type="PROSITE" id="PS00486"/>
    </source>
</evidence>
<evidence type="ECO:0000256" key="1">
    <source>
        <dbReference type="ARBA" id="ARBA00006271"/>
    </source>
</evidence>
<dbReference type="GO" id="GO:0006298">
    <property type="term" value="P:mismatch repair"/>
    <property type="evidence" value="ECO:0007669"/>
    <property type="project" value="InterPro"/>
</dbReference>
<evidence type="ECO:0000313" key="7">
    <source>
        <dbReference type="Proteomes" id="UP000283634"/>
    </source>
</evidence>
<dbReference type="PANTHER" id="PTHR11361">
    <property type="entry name" value="DNA MISMATCH REPAIR PROTEIN MUTS FAMILY MEMBER"/>
    <property type="match status" value="1"/>
</dbReference>
<keyword evidence="2" id="KW-0547">Nucleotide-binding</keyword>
<dbReference type="OMA" id="CSVYFMP"/>
<evidence type="ECO:0000313" key="6">
    <source>
        <dbReference type="EMBL" id="RNF06982.1"/>
    </source>
</evidence>
<keyword evidence="7" id="KW-1185">Reference proteome</keyword>
<dbReference type="InterPro" id="IPR045076">
    <property type="entry name" value="MutS"/>
</dbReference>
<dbReference type="SMART" id="SM00534">
    <property type="entry name" value="MUTSac"/>
    <property type="match status" value="1"/>
</dbReference>
<dbReference type="Pfam" id="PF05192">
    <property type="entry name" value="MutS_III"/>
    <property type="match status" value="1"/>
</dbReference>
<dbReference type="SUPFAM" id="SSF52540">
    <property type="entry name" value="P-loop containing nucleoside triphosphate hydrolases"/>
    <property type="match status" value="1"/>
</dbReference>
<dbReference type="GO" id="GO:0005524">
    <property type="term" value="F:ATP binding"/>
    <property type="evidence" value="ECO:0007669"/>
    <property type="project" value="UniProtKB-KW"/>
</dbReference>
<organism evidence="6 7">
    <name type="scientific">Trypanosoma rangeli</name>
    <dbReference type="NCBI Taxonomy" id="5698"/>
    <lineage>
        <taxon>Eukaryota</taxon>
        <taxon>Discoba</taxon>
        <taxon>Euglenozoa</taxon>
        <taxon>Kinetoplastea</taxon>
        <taxon>Metakinetoplastina</taxon>
        <taxon>Trypanosomatida</taxon>
        <taxon>Trypanosomatidae</taxon>
        <taxon>Trypanosoma</taxon>
        <taxon>Herpetosoma</taxon>
    </lineage>
</organism>
<dbReference type="InterPro" id="IPR027417">
    <property type="entry name" value="P-loop_NTPase"/>
</dbReference>
<dbReference type="Gene3D" id="3.40.50.300">
    <property type="entry name" value="P-loop containing nucleotide triphosphate hydrolases"/>
    <property type="match status" value="1"/>
</dbReference>
<keyword evidence="3" id="KW-0067">ATP-binding</keyword>
<dbReference type="PANTHER" id="PTHR11361:SF20">
    <property type="entry name" value="MUTS PROTEIN HOMOLOG 5"/>
    <property type="match status" value="1"/>
</dbReference>
<comment type="caution">
    <text evidence="6">The sequence shown here is derived from an EMBL/GenBank/DDBJ whole genome shotgun (WGS) entry which is preliminary data.</text>
</comment>
<dbReference type="SUPFAM" id="SSF48334">
    <property type="entry name" value="DNA repair protein MutS, domain III"/>
    <property type="match status" value="1"/>
</dbReference>
<gene>
    <name evidence="6" type="ORF">TraAM80_03589</name>
</gene>
<sequence>MWFLCEVVGLRGCAVGCVFFLHFFCFVVDDGVVDEVVSAMDGSCESDEALASHEVVSVLLLHNRVGVASYDSATCQVSCCEAAVALDRSEEVVVRSAMDVPGDIVWVAQLFSLKRPKVVLIPSAGSQVLLDIASVFSVNVVLTAPCEFDEGRVWDLLGILWGSVTRLEWHSRISPHNHVMLMALSALLPYLQRCECPIADVAEVPPIGLLYVDQDTLSGLQLLRTEPHPMDFQGIGRGKEGLSLLSVVDRTCSVLGRALLRQWFLLPVRDEVELQRRYDVVSFFTMQENYDLMMQLRRALRHVRYTSNIFTKIRAAKHRTTDYESLLRSVRSFLRITSLLLPQAHSLPMFLRIVASCQTTQLEEMSRLIDEGISFSRDPDGALSKTYVHIRSGFDAKLDELQAHCSRLDEVLTIIAHEESRCLPSSWSPCSVVCVFVPHWGYLVTLPHFSLPLTLEEMPPDWELLLRTEEGPFFKTPLTRRLDEELGDVRSAILEREGEIQRQLDQYLIVLSPALIPLHLCAELDCLMGFALCALEGQWSRPELVPEPGVLVIDSGVHPIFARTAAHQVVPYSLNIRNSTERVCVVTGANGSGKSIFITAIAHAVFLAHIGSYVPCAHATIGLFDTLMTLYAASSNSNGRNSMSATKELHSSFGNELVSMSRMLQRCSIRNKEGGAGSGRSLLVLDEFGKGTLSMDGAALLAASIRSLISFGERRPIVLLATHYVEVLQPNLIPREEIMVLEMQTTLAMTASKRGEESGEAWAEFVCGNEQLVHSYRVEPVQSIGNMGTSQHKGMTSQALRFALQFSIPPLLLQRAWDLVVTEGV</sequence>
<dbReference type="SMART" id="SM00533">
    <property type="entry name" value="MUTSd"/>
    <property type="match status" value="1"/>
</dbReference>
<evidence type="ECO:0000256" key="4">
    <source>
        <dbReference type="ARBA" id="ARBA00023125"/>
    </source>
</evidence>
<dbReference type="RefSeq" id="XP_029239558.1">
    <property type="nucleotide sequence ID" value="XM_029380552.1"/>
</dbReference>
<evidence type="ECO:0000256" key="3">
    <source>
        <dbReference type="ARBA" id="ARBA00022840"/>
    </source>
</evidence>
<dbReference type="EMBL" id="MKGL01000096">
    <property type="protein sequence ID" value="RNF06982.1"/>
    <property type="molecule type" value="Genomic_DNA"/>
</dbReference>
<accession>A0A422NNA0</accession>
<dbReference type="InterPro" id="IPR036187">
    <property type="entry name" value="DNA_mismatch_repair_MutS_sf"/>
</dbReference>
<dbReference type="GO" id="GO:0030983">
    <property type="term" value="F:mismatched DNA binding"/>
    <property type="evidence" value="ECO:0007669"/>
    <property type="project" value="InterPro"/>
</dbReference>
<dbReference type="Pfam" id="PF00488">
    <property type="entry name" value="MutS_V"/>
    <property type="match status" value="1"/>
</dbReference>
<reference evidence="6 7" key="1">
    <citation type="journal article" date="2018" name="BMC Genomics">
        <title>Genomic comparison of Trypanosoma conorhini and Trypanosoma rangeli to Trypanosoma cruzi strains of high and low virulence.</title>
        <authorList>
            <person name="Bradwell K.R."/>
            <person name="Koparde V.N."/>
            <person name="Matveyev A.V."/>
            <person name="Serrano M.G."/>
            <person name="Alves J.M."/>
            <person name="Parikh H."/>
            <person name="Huang B."/>
            <person name="Lee V."/>
            <person name="Espinosa-Alvarez O."/>
            <person name="Ortiz P.A."/>
            <person name="Costa-Martins A.G."/>
            <person name="Teixeira M.M."/>
            <person name="Buck G.A."/>
        </authorList>
    </citation>
    <scope>NUCLEOTIDE SEQUENCE [LARGE SCALE GENOMIC DNA]</scope>
    <source>
        <strain evidence="6 7">AM80</strain>
    </source>
</reference>
<name>A0A422NNA0_TRYRA</name>
<dbReference type="InterPro" id="IPR000432">
    <property type="entry name" value="DNA_mismatch_repair_MutS_C"/>
</dbReference>
<feature type="domain" description="DNA mismatch repair proteins mutS family" evidence="5">
    <location>
        <begin position="681"/>
        <end position="697"/>
    </location>
</feature>
<dbReference type="GO" id="GO:0140664">
    <property type="term" value="F:ATP-dependent DNA damage sensor activity"/>
    <property type="evidence" value="ECO:0007669"/>
    <property type="project" value="InterPro"/>
</dbReference>
<dbReference type="OrthoDB" id="29596at2759"/>
<protein>
    <submittedName>
        <fullName evidence="6">Putative mismatch repair protein MSH5</fullName>
    </submittedName>
</protein>
<dbReference type="GO" id="GO:0051026">
    <property type="term" value="P:chiasma assembly"/>
    <property type="evidence" value="ECO:0007669"/>
    <property type="project" value="TreeGrafter"/>
</dbReference>
<dbReference type="GO" id="GO:0005634">
    <property type="term" value="C:nucleus"/>
    <property type="evidence" value="ECO:0007669"/>
    <property type="project" value="TreeGrafter"/>
</dbReference>
<keyword evidence="4" id="KW-0238">DNA-binding</keyword>
<dbReference type="AlphaFoldDB" id="A0A422NNA0"/>
<dbReference type="GeneID" id="40327522"/>
<dbReference type="InterPro" id="IPR007696">
    <property type="entry name" value="DNA_mismatch_repair_MutS_core"/>
</dbReference>
<dbReference type="VEuPathDB" id="TriTrypDB:TRSC58_05967"/>
<dbReference type="PROSITE" id="PS00486">
    <property type="entry name" value="DNA_MISMATCH_REPAIR_2"/>
    <property type="match status" value="1"/>
</dbReference>
<dbReference type="Proteomes" id="UP000283634">
    <property type="component" value="Unassembled WGS sequence"/>
</dbReference>
<proteinExistence type="inferred from homology"/>
<comment type="similarity">
    <text evidence="1">Belongs to the DNA mismatch repair MutS family.</text>
</comment>